<reference evidence="3" key="2">
    <citation type="submission" date="2023-06" db="EMBL/GenBank/DDBJ databases">
        <authorList>
            <consortium name="Lawrence Berkeley National Laboratory"/>
            <person name="Haridas S."/>
            <person name="Hensen N."/>
            <person name="Bonometti L."/>
            <person name="Westerberg I."/>
            <person name="Brannstrom I.O."/>
            <person name="Guillou S."/>
            <person name="Cros-Aarteil S."/>
            <person name="Calhoun S."/>
            <person name="Kuo A."/>
            <person name="Mondo S."/>
            <person name="Pangilinan J."/>
            <person name="Riley R."/>
            <person name="Labutti K."/>
            <person name="Andreopoulos B."/>
            <person name="Lipzen A."/>
            <person name="Chen C."/>
            <person name="Yanf M."/>
            <person name="Daum C."/>
            <person name="Ng V."/>
            <person name="Clum A."/>
            <person name="Steindorff A."/>
            <person name="Ohm R."/>
            <person name="Martin F."/>
            <person name="Silar P."/>
            <person name="Natvig D."/>
            <person name="Lalanne C."/>
            <person name="Gautier V."/>
            <person name="Ament-Velasquez S.L."/>
            <person name="Kruys A."/>
            <person name="Hutchinson M.I."/>
            <person name="Powell A.J."/>
            <person name="Barry K."/>
            <person name="Miller A.N."/>
            <person name="Grigoriev I.V."/>
            <person name="Debuchy R."/>
            <person name="Gladieux P."/>
            <person name="Thoren M.H."/>
            <person name="Johannesson H."/>
        </authorList>
    </citation>
    <scope>NUCLEOTIDE SEQUENCE</scope>
    <source>
        <strain evidence="3">SMH4131-1</strain>
    </source>
</reference>
<reference evidence="3" key="1">
    <citation type="journal article" date="2023" name="Mol. Phylogenet. Evol.">
        <title>Genome-scale phylogeny and comparative genomics of the fungal order Sordariales.</title>
        <authorList>
            <person name="Hensen N."/>
            <person name="Bonometti L."/>
            <person name="Westerberg I."/>
            <person name="Brannstrom I.O."/>
            <person name="Guillou S."/>
            <person name="Cros-Aarteil S."/>
            <person name="Calhoun S."/>
            <person name="Haridas S."/>
            <person name="Kuo A."/>
            <person name="Mondo S."/>
            <person name="Pangilinan J."/>
            <person name="Riley R."/>
            <person name="LaButti K."/>
            <person name="Andreopoulos B."/>
            <person name="Lipzen A."/>
            <person name="Chen C."/>
            <person name="Yan M."/>
            <person name="Daum C."/>
            <person name="Ng V."/>
            <person name="Clum A."/>
            <person name="Steindorff A."/>
            <person name="Ohm R.A."/>
            <person name="Martin F."/>
            <person name="Silar P."/>
            <person name="Natvig D.O."/>
            <person name="Lalanne C."/>
            <person name="Gautier V."/>
            <person name="Ament-Velasquez S.L."/>
            <person name="Kruys A."/>
            <person name="Hutchinson M.I."/>
            <person name="Powell A.J."/>
            <person name="Barry K."/>
            <person name="Miller A.N."/>
            <person name="Grigoriev I.V."/>
            <person name="Debuchy R."/>
            <person name="Gladieux P."/>
            <person name="Hiltunen Thoren M."/>
            <person name="Johannesson H."/>
        </authorList>
    </citation>
    <scope>NUCLEOTIDE SEQUENCE</scope>
    <source>
        <strain evidence="3">SMH4131-1</strain>
    </source>
</reference>
<dbReference type="Pfam" id="PF09350">
    <property type="entry name" value="DJC28_CD"/>
    <property type="match status" value="1"/>
</dbReference>
<dbReference type="Proteomes" id="UP001286456">
    <property type="component" value="Unassembled WGS sequence"/>
</dbReference>
<accession>A0AAE0IA13</accession>
<dbReference type="InterPro" id="IPR018961">
    <property type="entry name" value="DnaJ_homolog_subfam-C_membr-28"/>
</dbReference>
<feature type="region of interest" description="Disordered" evidence="1">
    <location>
        <begin position="32"/>
        <end position="94"/>
    </location>
</feature>
<dbReference type="AlphaFoldDB" id="A0AAE0IA13"/>
<dbReference type="PANTHER" id="PTHR39394">
    <property type="entry name" value="YALI0E31793P"/>
    <property type="match status" value="1"/>
</dbReference>
<proteinExistence type="predicted"/>
<dbReference type="PANTHER" id="PTHR39394:SF1">
    <property type="entry name" value="DNAJ HOMOLOGUE SUBFAMILY C MEMBER 28 CONSERVED DOMAIN-CONTAINING PROTEIN"/>
    <property type="match status" value="1"/>
</dbReference>
<comment type="caution">
    <text evidence="3">The sequence shown here is derived from an EMBL/GenBank/DDBJ whole genome shotgun (WGS) entry which is preliminary data.</text>
</comment>
<evidence type="ECO:0000259" key="2">
    <source>
        <dbReference type="Pfam" id="PF09350"/>
    </source>
</evidence>
<feature type="region of interest" description="Disordered" evidence="1">
    <location>
        <begin position="414"/>
        <end position="445"/>
    </location>
</feature>
<evidence type="ECO:0000313" key="3">
    <source>
        <dbReference type="EMBL" id="KAK3320436.1"/>
    </source>
</evidence>
<keyword evidence="4" id="KW-1185">Reference proteome</keyword>
<protein>
    <recommendedName>
        <fullName evidence="2">DnaJ homologue subfamily C member 28 conserved domain-containing protein</fullName>
    </recommendedName>
</protein>
<name>A0AAE0IA13_9PEZI</name>
<organism evidence="3 4">
    <name type="scientific">Cercophora scortea</name>
    <dbReference type="NCBI Taxonomy" id="314031"/>
    <lineage>
        <taxon>Eukaryota</taxon>
        <taxon>Fungi</taxon>
        <taxon>Dikarya</taxon>
        <taxon>Ascomycota</taxon>
        <taxon>Pezizomycotina</taxon>
        <taxon>Sordariomycetes</taxon>
        <taxon>Sordariomycetidae</taxon>
        <taxon>Sordariales</taxon>
        <taxon>Lasiosphaeriaceae</taxon>
        <taxon>Cercophora</taxon>
    </lineage>
</organism>
<feature type="compositionally biased region" description="Polar residues" evidence="1">
    <location>
        <begin position="414"/>
        <end position="440"/>
    </location>
</feature>
<evidence type="ECO:0000313" key="4">
    <source>
        <dbReference type="Proteomes" id="UP001286456"/>
    </source>
</evidence>
<sequence>MAPARLSCGRCLRTLNPTNPLRTFPAARPISQSARLSHSANASKPPAPTPTPTSTTPPSESSTAHNASPTPSRPPHEPKPPDRSPTTPHRGPMARRLQDATEEALFTGGRAGRRAVEEAGFSEELKNKLLAKIADAQFRHDNAAALAEAGITTAVPESAGRGTRDIAAAQAWTGAELPEDTVLRMLHDARKPLAPGLRGKPGIPAPVVDMRIRRAPAVSAGRKAEMARDKAQAYAGLGVKEGGMSAEERERFQKELKERFGNTARAMPNTISGLAALANERIEDAIARGQFKNIPRGRGVERDARADNPFIDTTEYILNKMIKRQEIVPPWIEKQQELLKAASHFRSRLRTDWKRHAARMIASRGGSLQEQMNRAAEYARAEEVHNPRRRNVEHLSVPTNSTDDAVMVQIRQTPSTSSTVLQDNSATASTPEADTETPTLSRPFRDPDWEAAERAYIKLAIENLNNITRSYNLMAPELAKKPYFSVERELNSCFADIAPMLADTIKERAVRPAKSSFGSSGVQQGSGMLGRFTGDGRPVRVYESRVPPYGFKEFWRDLWKKE</sequence>
<evidence type="ECO:0000256" key="1">
    <source>
        <dbReference type="SAM" id="MobiDB-lite"/>
    </source>
</evidence>
<dbReference type="EMBL" id="JAUEPO010000005">
    <property type="protein sequence ID" value="KAK3320436.1"/>
    <property type="molecule type" value="Genomic_DNA"/>
</dbReference>
<feature type="domain" description="DnaJ homologue subfamily C member 28 conserved" evidence="2">
    <location>
        <begin position="277"/>
        <end position="346"/>
    </location>
</feature>
<feature type="compositionally biased region" description="Low complexity" evidence="1">
    <location>
        <begin position="52"/>
        <end position="64"/>
    </location>
</feature>
<gene>
    <name evidence="3" type="ORF">B0T19DRAFT_429616</name>
</gene>